<evidence type="ECO:0000313" key="3">
    <source>
        <dbReference type="Proteomes" id="UP000216001"/>
    </source>
</evidence>
<sequence length="474" mass="54542">MEIDFNLNSYDFKKIDSLIFSAENRLNKIKKLKSSLVMKIQDEYGYEYLSEKTNINSEVTAKIDEVNKAIKFFEGNLLAMKNLASKYNKENIGNEILYFEASKFSKYKIELEINKQNKNIGGDHKLLESIFVIKKIPHETKEGMLNSEKSTLVKINNEITHLNTSFNKVKTGIVSISINYHNAKLKSLKNRASKLLEDERKIDLQLDNIEIETIKNKKEIDDEIEKFVSSINDLKSRSVQLLNKGRAWGSSSVVTDKYSQKQIDDSMRMLEEKVHKNVKVFDEQLNVFKGLSELNEHKTNSEIEEIRSLRRNISLYRVESPSIAKDKHVLNELSRISELQESNLLKVLDELNQYIDKLNIEMEKQGELEVNSGPFKNHLSLNIKRYNEEMHSIKETIKDVELHWSIRSQKMIENQDGNTLVQPVIQSELISERITAFQSAEEGNSEVNKNLGQVSLLNPVARCSCGGIGRTAFC</sequence>
<dbReference type="RefSeq" id="WP_094962465.1">
    <property type="nucleotide sequence ID" value="NZ_CP058958.1"/>
</dbReference>
<dbReference type="AlphaFoldDB" id="A0A264VPE1"/>
<organism evidence="2 3">
    <name type="scientific">Providencia rettgeri</name>
    <dbReference type="NCBI Taxonomy" id="587"/>
    <lineage>
        <taxon>Bacteria</taxon>
        <taxon>Pseudomonadati</taxon>
        <taxon>Pseudomonadota</taxon>
        <taxon>Gammaproteobacteria</taxon>
        <taxon>Enterobacterales</taxon>
        <taxon>Morganellaceae</taxon>
        <taxon>Providencia</taxon>
    </lineage>
</organism>
<proteinExistence type="predicted"/>
<name>A0A264VPE1_PRORE</name>
<keyword evidence="1" id="KW-0175">Coiled coil</keyword>
<feature type="coiled-coil region" evidence="1">
    <location>
        <begin position="348"/>
        <end position="403"/>
    </location>
</feature>
<dbReference type="Proteomes" id="UP000216001">
    <property type="component" value="Unassembled WGS sequence"/>
</dbReference>
<comment type="caution">
    <text evidence="2">The sequence shown here is derived from an EMBL/GenBank/DDBJ whole genome shotgun (WGS) entry which is preliminary data.</text>
</comment>
<reference evidence="2 3" key="1">
    <citation type="submission" date="2017-07" db="EMBL/GenBank/DDBJ databases">
        <title>blaIMP-27 on transferable plasmids in Proteus mirabilis and Providencia rettgeri.</title>
        <authorList>
            <person name="Potter R."/>
        </authorList>
    </citation>
    <scope>NUCLEOTIDE SEQUENCE [LARGE SCALE GENOMIC DNA]</scope>
    <source>
        <strain evidence="2 3">PR1</strain>
    </source>
</reference>
<protein>
    <submittedName>
        <fullName evidence="2">Uncharacterized protein</fullName>
    </submittedName>
</protein>
<dbReference type="EMBL" id="NOWC01000025">
    <property type="protein sequence ID" value="OZS73183.1"/>
    <property type="molecule type" value="Genomic_DNA"/>
</dbReference>
<gene>
    <name evidence="2" type="ORF">CHI95_18185</name>
</gene>
<accession>A0A264VPE1</accession>
<evidence type="ECO:0000313" key="2">
    <source>
        <dbReference type="EMBL" id="OZS73183.1"/>
    </source>
</evidence>
<evidence type="ECO:0000256" key="1">
    <source>
        <dbReference type="SAM" id="Coils"/>
    </source>
</evidence>